<keyword evidence="2" id="KW-1185">Reference proteome</keyword>
<reference evidence="1 2" key="1">
    <citation type="submission" date="2016-01" db="EMBL/GenBank/DDBJ databases">
        <authorList>
            <person name="Brown R."/>
        </authorList>
    </citation>
    <scope>NUCLEOTIDE SEQUENCE [LARGE SCALE GENOMIC DNA]</scope>
    <source>
        <strain evidence="1">Sporomusa sphaeroides DSM 2875</strain>
    </source>
</reference>
<organism evidence="1 2">
    <name type="scientific">Sporomusa sphaeroides DSM 2875</name>
    <dbReference type="NCBI Taxonomy" id="1337886"/>
    <lineage>
        <taxon>Bacteria</taxon>
        <taxon>Bacillati</taxon>
        <taxon>Bacillota</taxon>
        <taxon>Negativicutes</taxon>
        <taxon>Selenomonadales</taxon>
        <taxon>Sporomusaceae</taxon>
        <taxon>Sporomusa</taxon>
    </lineage>
</organism>
<dbReference type="EMBL" id="FCOW01000023">
    <property type="protein sequence ID" value="CVK20756.1"/>
    <property type="molecule type" value="Genomic_DNA"/>
</dbReference>
<evidence type="ECO:0000313" key="1">
    <source>
        <dbReference type="EMBL" id="CVK20756.1"/>
    </source>
</evidence>
<comment type="caution">
    <text evidence="1">The sequence shown here is derived from an EMBL/GenBank/DDBJ whole genome shotgun (WGS) entry which is preliminary data.</text>
</comment>
<sequence>MNQYCDDRQAETNEYTVEQITSIIKHYDELYSIVQVTAVNFDKIRSASAINTKEDILCTLVDVDRSIAILSPLQQKILNRLKSGHNSSEICLDLQLNTARLKYNMKRALVFITDYLNANKTAKGRNTGR</sequence>
<dbReference type="RefSeq" id="WP_075757892.1">
    <property type="nucleotide sequence ID" value="NZ_CP146991.1"/>
</dbReference>
<gene>
    <name evidence="1" type="ORF">SSPH_03424</name>
</gene>
<evidence type="ECO:0000313" key="2">
    <source>
        <dbReference type="Proteomes" id="UP000245702"/>
    </source>
</evidence>
<accession>A0ABP2CAF7</accession>
<protein>
    <recommendedName>
        <fullName evidence="3">Sigma-70 family RNA polymerase sigma factor</fullName>
    </recommendedName>
</protein>
<dbReference type="Proteomes" id="UP000245702">
    <property type="component" value="Unassembled WGS sequence"/>
</dbReference>
<evidence type="ECO:0008006" key="3">
    <source>
        <dbReference type="Google" id="ProtNLM"/>
    </source>
</evidence>
<name>A0ABP2CAF7_9FIRM</name>
<proteinExistence type="predicted"/>